<comment type="catalytic activity">
    <reaction evidence="4">
        <text>L-threonyl-[protein] + ATP = O-phospho-L-threonyl-[protein] + ADP + H(+)</text>
        <dbReference type="Rhea" id="RHEA:46608"/>
        <dbReference type="Rhea" id="RHEA-COMP:11060"/>
        <dbReference type="Rhea" id="RHEA-COMP:11605"/>
        <dbReference type="ChEBI" id="CHEBI:15378"/>
        <dbReference type="ChEBI" id="CHEBI:30013"/>
        <dbReference type="ChEBI" id="CHEBI:30616"/>
        <dbReference type="ChEBI" id="CHEBI:61977"/>
        <dbReference type="ChEBI" id="CHEBI:456216"/>
    </reaction>
</comment>
<dbReference type="AlphaFoldDB" id="A0AAV5KQI4"/>
<gene>
    <name evidence="6" type="ORF">SLEP1_g36087</name>
</gene>
<evidence type="ECO:0000256" key="4">
    <source>
        <dbReference type="ARBA" id="ARBA00047951"/>
    </source>
</evidence>
<dbReference type="EMBL" id="BPVZ01000073">
    <property type="protein sequence ID" value="GKV26869.1"/>
    <property type="molecule type" value="Genomic_DNA"/>
</dbReference>
<dbReference type="PROSITE" id="PS50011">
    <property type="entry name" value="PROTEIN_KINASE_DOM"/>
    <property type="match status" value="1"/>
</dbReference>
<dbReference type="GO" id="GO:0004674">
    <property type="term" value="F:protein serine/threonine kinase activity"/>
    <property type="evidence" value="ECO:0007669"/>
    <property type="project" value="TreeGrafter"/>
</dbReference>
<dbReference type="InterPro" id="IPR011009">
    <property type="entry name" value="Kinase-like_dom_sf"/>
</dbReference>
<evidence type="ECO:0000259" key="5">
    <source>
        <dbReference type="PROSITE" id="PS50011"/>
    </source>
</evidence>
<evidence type="ECO:0000313" key="7">
    <source>
        <dbReference type="Proteomes" id="UP001054252"/>
    </source>
</evidence>
<comment type="catalytic activity">
    <reaction evidence="3">
        <text>L-seryl-[protein] + ATP = O-phospho-L-seryl-[protein] + ADP + H(+)</text>
        <dbReference type="Rhea" id="RHEA:17989"/>
        <dbReference type="Rhea" id="RHEA-COMP:9863"/>
        <dbReference type="Rhea" id="RHEA-COMP:11604"/>
        <dbReference type="ChEBI" id="CHEBI:15378"/>
        <dbReference type="ChEBI" id="CHEBI:29999"/>
        <dbReference type="ChEBI" id="CHEBI:30616"/>
        <dbReference type="ChEBI" id="CHEBI:83421"/>
        <dbReference type="ChEBI" id="CHEBI:456216"/>
    </reaction>
</comment>
<proteinExistence type="predicted"/>
<keyword evidence="2" id="KW-0067">ATP-binding</keyword>
<dbReference type="PANTHER" id="PTHR27005">
    <property type="entry name" value="WALL-ASSOCIATED RECEPTOR KINASE-LIKE 21"/>
    <property type="match status" value="1"/>
</dbReference>
<evidence type="ECO:0000256" key="1">
    <source>
        <dbReference type="ARBA" id="ARBA00022741"/>
    </source>
</evidence>
<feature type="domain" description="Protein kinase" evidence="5">
    <location>
        <begin position="1"/>
        <end position="156"/>
    </location>
</feature>
<dbReference type="GO" id="GO:0007166">
    <property type="term" value="P:cell surface receptor signaling pathway"/>
    <property type="evidence" value="ECO:0007669"/>
    <property type="project" value="InterPro"/>
</dbReference>
<dbReference type="InterPro" id="IPR000719">
    <property type="entry name" value="Prot_kinase_dom"/>
</dbReference>
<name>A0AAV5KQI4_9ROSI</name>
<keyword evidence="1" id="KW-0547">Nucleotide-binding</keyword>
<protein>
    <recommendedName>
        <fullName evidence="5">Protein kinase domain-containing protein</fullName>
    </recommendedName>
</protein>
<sequence length="156" mass="17284">MRWSFLHINHKNIVELLGCCLETEVPLQVYEFIPNGTLFQYVHDQNEAFPLTWERRVTITAEVAGAPYCLHSAASIPIYHRDVKSSNILMDGKYKAKVADFGTSRSIAIDQTHLTTNVKGTFGYVKIEVTNLWDGASTSTGSGLDSGVALSLDMES</sequence>
<dbReference type="Gene3D" id="1.10.510.10">
    <property type="entry name" value="Transferase(Phosphotransferase) domain 1"/>
    <property type="match status" value="1"/>
</dbReference>
<dbReference type="InterPro" id="IPR045274">
    <property type="entry name" value="WAK-like"/>
</dbReference>
<dbReference type="GO" id="GO:0005524">
    <property type="term" value="F:ATP binding"/>
    <property type="evidence" value="ECO:0007669"/>
    <property type="project" value="UniProtKB-KW"/>
</dbReference>
<dbReference type="PANTHER" id="PTHR27005:SF515">
    <property type="entry name" value="WALL-ASSOCIATED RECEPTOR KINASE-LIKE 10-RELATED"/>
    <property type="match status" value="1"/>
</dbReference>
<dbReference type="Proteomes" id="UP001054252">
    <property type="component" value="Unassembled WGS sequence"/>
</dbReference>
<keyword evidence="7" id="KW-1185">Reference proteome</keyword>
<evidence type="ECO:0000256" key="3">
    <source>
        <dbReference type="ARBA" id="ARBA00047558"/>
    </source>
</evidence>
<evidence type="ECO:0000256" key="2">
    <source>
        <dbReference type="ARBA" id="ARBA00022840"/>
    </source>
</evidence>
<evidence type="ECO:0000313" key="6">
    <source>
        <dbReference type="EMBL" id="GKV26869.1"/>
    </source>
</evidence>
<dbReference type="Pfam" id="PF00069">
    <property type="entry name" value="Pkinase"/>
    <property type="match status" value="1"/>
</dbReference>
<dbReference type="SUPFAM" id="SSF56112">
    <property type="entry name" value="Protein kinase-like (PK-like)"/>
    <property type="match status" value="1"/>
</dbReference>
<accession>A0AAV5KQI4</accession>
<dbReference type="GO" id="GO:0005886">
    <property type="term" value="C:plasma membrane"/>
    <property type="evidence" value="ECO:0007669"/>
    <property type="project" value="TreeGrafter"/>
</dbReference>
<dbReference type="PROSITE" id="PS00108">
    <property type="entry name" value="PROTEIN_KINASE_ST"/>
    <property type="match status" value="1"/>
</dbReference>
<comment type="caution">
    <text evidence="6">The sequence shown here is derived from an EMBL/GenBank/DDBJ whole genome shotgun (WGS) entry which is preliminary data.</text>
</comment>
<organism evidence="6 7">
    <name type="scientific">Rubroshorea leprosula</name>
    <dbReference type="NCBI Taxonomy" id="152421"/>
    <lineage>
        <taxon>Eukaryota</taxon>
        <taxon>Viridiplantae</taxon>
        <taxon>Streptophyta</taxon>
        <taxon>Embryophyta</taxon>
        <taxon>Tracheophyta</taxon>
        <taxon>Spermatophyta</taxon>
        <taxon>Magnoliopsida</taxon>
        <taxon>eudicotyledons</taxon>
        <taxon>Gunneridae</taxon>
        <taxon>Pentapetalae</taxon>
        <taxon>rosids</taxon>
        <taxon>malvids</taxon>
        <taxon>Malvales</taxon>
        <taxon>Dipterocarpaceae</taxon>
        <taxon>Rubroshorea</taxon>
    </lineage>
</organism>
<dbReference type="InterPro" id="IPR008271">
    <property type="entry name" value="Ser/Thr_kinase_AS"/>
</dbReference>
<reference evidence="6 7" key="1">
    <citation type="journal article" date="2021" name="Commun. Biol.">
        <title>The genome of Shorea leprosula (Dipterocarpaceae) highlights the ecological relevance of drought in aseasonal tropical rainforests.</title>
        <authorList>
            <person name="Ng K.K.S."/>
            <person name="Kobayashi M.J."/>
            <person name="Fawcett J.A."/>
            <person name="Hatakeyama M."/>
            <person name="Paape T."/>
            <person name="Ng C.H."/>
            <person name="Ang C.C."/>
            <person name="Tnah L.H."/>
            <person name="Lee C.T."/>
            <person name="Nishiyama T."/>
            <person name="Sese J."/>
            <person name="O'Brien M.J."/>
            <person name="Copetti D."/>
            <person name="Mohd Noor M.I."/>
            <person name="Ong R.C."/>
            <person name="Putra M."/>
            <person name="Sireger I.Z."/>
            <person name="Indrioko S."/>
            <person name="Kosugi Y."/>
            <person name="Izuno A."/>
            <person name="Isagi Y."/>
            <person name="Lee S.L."/>
            <person name="Shimizu K.K."/>
        </authorList>
    </citation>
    <scope>NUCLEOTIDE SEQUENCE [LARGE SCALE GENOMIC DNA]</scope>
    <source>
        <strain evidence="6">214</strain>
    </source>
</reference>